<feature type="signal peptide" evidence="1">
    <location>
        <begin position="1"/>
        <end position="18"/>
    </location>
</feature>
<keyword evidence="1" id="KW-0732">Signal</keyword>
<dbReference type="Pfam" id="PF19271">
    <property type="entry name" value="Nis1"/>
    <property type="match status" value="1"/>
</dbReference>
<proteinExistence type="predicted"/>
<dbReference type="OrthoDB" id="3913322at2759"/>
<name>A0A4U0U547_9PEZI</name>
<reference evidence="2 3" key="1">
    <citation type="submission" date="2017-03" db="EMBL/GenBank/DDBJ databases">
        <title>Genomes of endolithic fungi from Antarctica.</title>
        <authorList>
            <person name="Coleine C."/>
            <person name="Masonjones S."/>
            <person name="Stajich J.E."/>
        </authorList>
    </citation>
    <scope>NUCLEOTIDE SEQUENCE [LARGE SCALE GENOMIC DNA]</scope>
    <source>
        <strain evidence="2 3">CCFEE 5311</strain>
    </source>
</reference>
<evidence type="ECO:0000256" key="1">
    <source>
        <dbReference type="SAM" id="SignalP"/>
    </source>
</evidence>
<dbReference type="EMBL" id="NAJP01000104">
    <property type="protein sequence ID" value="TKA30243.1"/>
    <property type="molecule type" value="Genomic_DNA"/>
</dbReference>
<dbReference type="Proteomes" id="UP000310066">
    <property type="component" value="Unassembled WGS sequence"/>
</dbReference>
<feature type="chain" id="PRO_5020296373" evidence="1">
    <location>
        <begin position="19"/>
        <end position="304"/>
    </location>
</feature>
<protein>
    <submittedName>
        <fullName evidence="2">Uncharacterized protein</fullName>
    </submittedName>
</protein>
<dbReference type="AlphaFoldDB" id="A0A4U0U547"/>
<dbReference type="InterPro" id="IPR045469">
    <property type="entry name" value="Nis1"/>
</dbReference>
<gene>
    <name evidence="2" type="ORF">B0A54_15437</name>
</gene>
<sequence length="304" mass="30937">MRSTSLLSVLAAASAVSARIGGIAAPESIAAGSDFSITIITENYIQSVLDISVAFGLTTKVYPDSLGQYLTSVYLGPTQSNIRTNISVPASVPSSYNVGSTYHLIAAITSLYGAGHSPTTILFDLAVTVSNATSSSLIATFDGVDSCASSTPSVTTSTTASVTASTAAATSTSTSGSGSFLNINDLIQGLQTGLNSLITDILRSDTAIAEEDYNTLSPLFDQLLHFAAPSGICSGSATSEALNESEAIQLIQTIQSTLSLVALDVINGNSVSALLNACTAQSDYLNSGLHEYVFGSGQASGTGQ</sequence>
<evidence type="ECO:0000313" key="3">
    <source>
        <dbReference type="Proteomes" id="UP000310066"/>
    </source>
</evidence>
<evidence type="ECO:0000313" key="2">
    <source>
        <dbReference type="EMBL" id="TKA30243.1"/>
    </source>
</evidence>
<organism evidence="2 3">
    <name type="scientific">Friedmanniomyces endolithicus</name>
    <dbReference type="NCBI Taxonomy" id="329885"/>
    <lineage>
        <taxon>Eukaryota</taxon>
        <taxon>Fungi</taxon>
        <taxon>Dikarya</taxon>
        <taxon>Ascomycota</taxon>
        <taxon>Pezizomycotina</taxon>
        <taxon>Dothideomycetes</taxon>
        <taxon>Dothideomycetidae</taxon>
        <taxon>Mycosphaerellales</taxon>
        <taxon>Teratosphaeriaceae</taxon>
        <taxon>Friedmanniomyces</taxon>
    </lineage>
</organism>
<comment type="caution">
    <text evidence="2">The sequence shown here is derived from an EMBL/GenBank/DDBJ whole genome shotgun (WGS) entry which is preliminary data.</text>
</comment>
<accession>A0A4U0U547</accession>